<organism evidence="4 7">
    <name type="scientific">Teichococcus wenyumeiae</name>
    <dbReference type="NCBI Taxonomy" id="2478470"/>
    <lineage>
        <taxon>Bacteria</taxon>
        <taxon>Pseudomonadati</taxon>
        <taxon>Pseudomonadota</taxon>
        <taxon>Alphaproteobacteria</taxon>
        <taxon>Acetobacterales</taxon>
        <taxon>Roseomonadaceae</taxon>
        <taxon>Roseomonas</taxon>
    </lineage>
</organism>
<dbReference type="EMBL" id="RAQU01000026">
    <property type="protein sequence ID" value="RKK04991.1"/>
    <property type="molecule type" value="Genomic_DNA"/>
</dbReference>
<evidence type="ECO:0000313" key="5">
    <source>
        <dbReference type="EMBL" id="RMI26035.1"/>
    </source>
</evidence>
<reference evidence="4 7" key="1">
    <citation type="submission" date="2018-09" db="EMBL/GenBank/DDBJ databases">
        <title>Roseomonas sp. nov., isolated from feces of Tibetan antelopes in the Qinghai-Tibet plateau, China.</title>
        <authorList>
            <person name="Tian Z."/>
        </authorList>
    </citation>
    <scope>NUCLEOTIDE SEQUENCE [LARGE SCALE GENOMIC DNA]</scope>
    <source>
        <strain evidence="5 6">Z23</strain>
        <strain evidence="4 7">Z24</strain>
    </source>
</reference>
<evidence type="ECO:0000256" key="1">
    <source>
        <dbReference type="ARBA" id="ARBA00008270"/>
    </source>
</evidence>
<protein>
    <submittedName>
        <fullName evidence="5">PhzF family phenazine biosynthesis isomerase</fullName>
    </submittedName>
    <submittedName>
        <fullName evidence="4">PhzF family phenazine biosynthesis protein</fullName>
    </submittedName>
</protein>
<keyword evidence="6" id="KW-1185">Reference proteome</keyword>
<dbReference type="Proteomes" id="UP000274097">
    <property type="component" value="Unassembled WGS sequence"/>
</dbReference>
<dbReference type="EMBL" id="RFLX01000003">
    <property type="protein sequence ID" value="RMI26035.1"/>
    <property type="molecule type" value="Genomic_DNA"/>
</dbReference>
<evidence type="ECO:0000256" key="3">
    <source>
        <dbReference type="PIRSR" id="PIRSR016184-1"/>
    </source>
</evidence>
<dbReference type="GO" id="GO:0016853">
    <property type="term" value="F:isomerase activity"/>
    <property type="evidence" value="ECO:0007669"/>
    <property type="project" value="UniProtKB-KW"/>
</dbReference>
<sequence>MAGFKMTRLATYTVDAFAERPFAGNPAVVVPLESWLPDDVMQAMAAEHNLSETAFFVPDGPGQWHLRWFTPRFEVNLCGHATLATAFVLATELGAVAPLRFRTASGILGVHREEDRFVLDFPALVPVRATRPPPGLAAALGAVPREVWKARDWICLFDSAETVRALTPDHGRIATMPDSVPGGQARVMATAASDDPRYDVVSRYFSARMGVDEDPVTGSAHTQLVPFWSARLQRRELVCHQASARGGTLWCRLEGDRVRMGGHAVLYARGEVFLPVPRLIDAPIPA</sequence>
<accession>A0A3A9JIB6</accession>
<dbReference type="RefSeq" id="WP_120637556.1">
    <property type="nucleotide sequence ID" value="NZ_RAQU01000026.1"/>
</dbReference>
<dbReference type="AlphaFoldDB" id="A0A3A9JIB6"/>
<dbReference type="NCBIfam" id="TIGR00654">
    <property type="entry name" value="PhzF_family"/>
    <property type="match status" value="1"/>
</dbReference>
<comment type="similarity">
    <text evidence="1">Belongs to the PhzF family.</text>
</comment>
<dbReference type="Pfam" id="PF02567">
    <property type="entry name" value="PhzC-PhzF"/>
    <property type="match status" value="1"/>
</dbReference>
<evidence type="ECO:0000313" key="6">
    <source>
        <dbReference type="Proteomes" id="UP000274097"/>
    </source>
</evidence>
<dbReference type="SUPFAM" id="SSF54506">
    <property type="entry name" value="Diaminopimelate epimerase-like"/>
    <property type="match status" value="1"/>
</dbReference>
<gene>
    <name evidence="4" type="ORF">D6Z83_06685</name>
    <name evidence="5" type="ORF">EBE87_06545</name>
</gene>
<keyword evidence="2 5" id="KW-0413">Isomerase</keyword>
<dbReference type="PANTHER" id="PTHR13774:SF17">
    <property type="entry name" value="PHENAZINE BIOSYNTHESIS-LIKE DOMAIN-CONTAINING PROTEIN"/>
    <property type="match status" value="1"/>
</dbReference>
<evidence type="ECO:0000313" key="4">
    <source>
        <dbReference type="EMBL" id="RKK04991.1"/>
    </source>
</evidence>
<evidence type="ECO:0000313" key="7">
    <source>
        <dbReference type="Proteomes" id="UP000278036"/>
    </source>
</evidence>
<name>A0A3A9JIB6_9PROT</name>
<dbReference type="PANTHER" id="PTHR13774">
    <property type="entry name" value="PHENAZINE BIOSYNTHESIS PROTEIN"/>
    <property type="match status" value="1"/>
</dbReference>
<feature type="active site" evidence="3">
    <location>
        <position position="52"/>
    </location>
</feature>
<dbReference type="GO" id="GO:0005737">
    <property type="term" value="C:cytoplasm"/>
    <property type="evidence" value="ECO:0007669"/>
    <property type="project" value="TreeGrafter"/>
</dbReference>
<dbReference type="OrthoDB" id="9788221at2"/>
<dbReference type="InParanoid" id="A0A3A9JIB6"/>
<dbReference type="PIRSF" id="PIRSF016184">
    <property type="entry name" value="PhzC_PhzF"/>
    <property type="match status" value="1"/>
</dbReference>
<dbReference type="Proteomes" id="UP000278036">
    <property type="component" value="Unassembled WGS sequence"/>
</dbReference>
<dbReference type="Gene3D" id="3.10.310.10">
    <property type="entry name" value="Diaminopimelate Epimerase, Chain A, domain 1"/>
    <property type="match status" value="2"/>
</dbReference>
<evidence type="ECO:0000256" key="2">
    <source>
        <dbReference type="ARBA" id="ARBA00023235"/>
    </source>
</evidence>
<proteinExistence type="inferred from homology"/>
<comment type="caution">
    <text evidence="4">The sequence shown here is derived from an EMBL/GenBank/DDBJ whole genome shotgun (WGS) entry which is preliminary data.</text>
</comment>
<dbReference type="InterPro" id="IPR003719">
    <property type="entry name" value="Phenazine_PhzF-like"/>
</dbReference>